<dbReference type="Proteomes" id="UP000194933">
    <property type="component" value="Unassembled WGS sequence"/>
</dbReference>
<dbReference type="PANTHER" id="PTHR46401:SF2">
    <property type="entry name" value="GLYCOSYLTRANSFERASE WBBK-RELATED"/>
    <property type="match status" value="1"/>
</dbReference>
<dbReference type="STRING" id="1987383.A5844_000540"/>
<dbReference type="GO" id="GO:0016757">
    <property type="term" value="F:glycosyltransferase activity"/>
    <property type="evidence" value="ECO:0007669"/>
    <property type="project" value="TreeGrafter"/>
</dbReference>
<dbReference type="Pfam" id="PF13439">
    <property type="entry name" value="Glyco_transf_4"/>
    <property type="match status" value="1"/>
</dbReference>
<reference evidence="3 4" key="1">
    <citation type="submission" date="2017-05" db="EMBL/GenBank/DDBJ databases">
        <title>The Genome Sequence of Enterococcus sp. 10A9_DIV0425.</title>
        <authorList>
            <consortium name="The Broad Institute Genomics Platform"/>
            <consortium name="The Broad Institute Genomic Center for Infectious Diseases"/>
            <person name="Earl A."/>
            <person name="Manson A."/>
            <person name="Schwartman J."/>
            <person name="Gilmore M."/>
            <person name="Abouelleil A."/>
            <person name="Cao P."/>
            <person name="Chapman S."/>
            <person name="Cusick C."/>
            <person name="Shea T."/>
            <person name="Young S."/>
            <person name="Neafsey D."/>
            <person name="Nusbaum C."/>
            <person name="Birren B."/>
        </authorList>
    </citation>
    <scope>NUCLEOTIDE SEQUENCE [LARGE SCALE GENOMIC DNA]</scope>
    <source>
        <strain evidence="3 4">10A9_DIV0425</strain>
    </source>
</reference>
<accession>A0A2C9XR26</accession>
<dbReference type="AlphaFoldDB" id="A0A2C9XR26"/>
<keyword evidence="4" id="KW-1185">Reference proteome</keyword>
<protein>
    <recommendedName>
        <fullName evidence="2">Glycosyltransferase subfamily 4-like N-terminal domain-containing protein</fullName>
    </recommendedName>
</protein>
<dbReference type="SUPFAM" id="SSF53756">
    <property type="entry name" value="UDP-Glycosyltransferase/glycogen phosphorylase"/>
    <property type="match status" value="1"/>
</dbReference>
<keyword evidence="1" id="KW-0808">Transferase</keyword>
<dbReference type="InterPro" id="IPR028098">
    <property type="entry name" value="Glyco_trans_4-like_N"/>
</dbReference>
<gene>
    <name evidence="3" type="ORF">A5844_000540</name>
</gene>
<proteinExistence type="predicted"/>
<dbReference type="Gene3D" id="3.40.50.2000">
    <property type="entry name" value="Glycogen Phosphorylase B"/>
    <property type="match status" value="2"/>
</dbReference>
<dbReference type="PANTHER" id="PTHR46401">
    <property type="entry name" value="GLYCOSYLTRANSFERASE WBBK-RELATED"/>
    <property type="match status" value="1"/>
</dbReference>
<evidence type="ECO:0000259" key="2">
    <source>
        <dbReference type="Pfam" id="PF13439"/>
    </source>
</evidence>
<dbReference type="EMBL" id="NGMO01000001">
    <property type="protein sequence ID" value="OTP12308.1"/>
    <property type="molecule type" value="Genomic_DNA"/>
</dbReference>
<evidence type="ECO:0000256" key="1">
    <source>
        <dbReference type="ARBA" id="ARBA00022679"/>
    </source>
</evidence>
<dbReference type="Pfam" id="PF13692">
    <property type="entry name" value="Glyco_trans_1_4"/>
    <property type="match status" value="1"/>
</dbReference>
<evidence type="ECO:0000313" key="3">
    <source>
        <dbReference type="EMBL" id="OTP12308.1"/>
    </source>
</evidence>
<feature type="domain" description="Glycosyltransferase subfamily 4-like N-terminal" evidence="2">
    <location>
        <begin position="20"/>
        <end position="218"/>
    </location>
</feature>
<comment type="caution">
    <text evidence="3">The sequence shown here is derived from an EMBL/GenBank/DDBJ whole genome shotgun (WGS) entry which is preliminary data.</text>
</comment>
<organism evidence="3 4">
    <name type="scientific">Candidatus Enterococcus wittei</name>
    <dbReference type="NCBI Taxonomy" id="1987383"/>
    <lineage>
        <taxon>Bacteria</taxon>
        <taxon>Bacillati</taxon>
        <taxon>Bacillota</taxon>
        <taxon>Bacilli</taxon>
        <taxon>Lactobacillales</taxon>
        <taxon>Enterococcaceae</taxon>
        <taxon>Enterococcus</taxon>
    </lineage>
</organism>
<name>A0A2C9XR26_9ENTE</name>
<evidence type="ECO:0000313" key="4">
    <source>
        <dbReference type="Proteomes" id="UP000194933"/>
    </source>
</evidence>
<sequence>MEEVKVLLINSVCGIGSTGRICTDLYDILIEQGHECIIAYGRGEAPVKYRNYKIGGKFNNCCHVFETRLLDNHGFSSRYATKRFIRFIEEYNPDVIHIHNIHGYFLNLEILCKYLSKTKAKIIWTLHDGWLFSGHSAHPQLNDNGVPIFKPKDVNTKREYPKSYVNFEKRNYHRKKKALLEIPIIQFVTPSNWLAQTARKTFLKKYSFEVINNGIDLNKFYPDMRKSFLEKKVILGVASFWNSLKGLDVFNELADILDSNEYKIILVGSVKEKVNKKIEVVNKTNSIDELRRIYSTATYFVNPTKQDNYPTTNLEAQACNIPVITTNVGGTSETVIKGKGIVINNIDDIIYSIEHKDEWFNVKKKIPLEFYSKETAYRKYLNLFNNLLSKEKSSKWINN</sequence>